<organism evidence="1 2">
    <name type="scientific">Mycena alexandri</name>
    <dbReference type="NCBI Taxonomy" id="1745969"/>
    <lineage>
        <taxon>Eukaryota</taxon>
        <taxon>Fungi</taxon>
        <taxon>Dikarya</taxon>
        <taxon>Basidiomycota</taxon>
        <taxon>Agaricomycotina</taxon>
        <taxon>Agaricomycetes</taxon>
        <taxon>Agaricomycetidae</taxon>
        <taxon>Agaricales</taxon>
        <taxon>Marasmiineae</taxon>
        <taxon>Mycenaceae</taxon>
        <taxon>Mycena</taxon>
    </lineage>
</organism>
<proteinExistence type="predicted"/>
<dbReference type="EMBL" id="JARJCM010000008">
    <property type="protein sequence ID" value="KAJ7043864.1"/>
    <property type="molecule type" value="Genomic_DNA"/>
</dbReference>
<dbReference type="AlphaFoldDB" id="A0AAD6TC66"/>
<reference evidence="1" key="1">
    <citation type="submission" date="2023-03" db="EMBL/GenBank/DDBJ databases">
        <title>Massive genome expansion in bonnet fungi (Mycena s.s.) driven by repeated elements and novel gene families across ecological guilds.</title>
        <authorList>
            <consortium name="Lawrence Berkeley National Laboratory"/>
            <person name="Harder C.B."/>
            <person name="Miyauchi S."/>
            <person name="Viragh M."/>
            <person name="Kuo A."/>
            <person name="Thoen E."/>
            <person name="Andreopoulos B."/>
            <person name="Lu D."/>
            <person name="Skrede I."/>
            <person name="Drula E."/>
            <person name="Henrissat B."/>
            <person name="Morin E."/>
            <person name="Kohler A."/>
            <person name="Barry K."/>
            <person name="LaButti K."/>
            <person name="Morin E."/>
            <person name="Salamov A."/>
            <person name="Lipzen A."/>
            <person name="Mereny Z."/>
            <person name="Hegedus B."/>
            <person name="Baldrian P."/>
            <person name="Stursova M."/>
            <person name="Weitz H."/>
            <person name="Taylor A."/>
            <person name="Grigoriev I.V."/>
            <person name="Nagy L.G."/>
            <person name="Martin F."/>
            <person name="Kauserud H."/>
        </authorList>
    </citation>
    <scope>NUCLEOTIDE SEQUENCE</scope>
    <source>
        <strain evidence="1">CBHHK200</strain>
    </source>
</reference>
<dbReference type="Proteomes" id="UP001218188">
    <property type="component" value="Unassembled WGS sequence"/>
</dbReference>
<accession>A0AAD6TC66</accession>
<name>A0AAD6TC66_9AGAR</name>
<gene>
    <name evidence="1" type="ORF">C8F04DRAFT_1070688</name>
</gene>
<keyword evidence="2" id="KW-1185">Reference proteome</keyword>
<sequence length="203" mass="23127">MYRTMILRYSALYFYPRLQFFSIDHGPCGKIFRVPQIGLLPFLPSALPRSPFGEHLLVLSMADTALPDPRILLLPKIAPHLFPRAAGFKRPRRPNRVNYSIPTPRPSRLTTIGAYTPTSPLAPVEVRGACAHRELLFSSTHFLEMAELLITADDLHVRLLALRARVRALDAEIKDAEADRRLRRRLGLSLLALRTRRARVRMC</sequence>
<comment type="caution">
    <text evidence="1">The sequence shown here is derived from an EMBL/GenBank/DDBJ whole genome shotgun (WGS) entry which is preliminary data.</text>
</comment>
<protein>
    <submittedName>
        <fullName evidence="1">Uncharacterized protein</fullName>
    </submittedName>
</protein>
<evidence type="ECO:0000313" key="1">
    <source>
        <dbReference type="EMBL" id="KAJ7043864.1"/>
    </source>
</evidence>
<evidence type="ECO:0000313" key="2">
    <source>
        <dbReference type="Proteomes" id="UP001218188"/>
    </source>
</evidence>